<evidence type="ECO:0000256" key="4">
    <source>
        <dbReference type="ARBA" id="ARBA00022989"/>
    </source>
</evidence>
<feature type="transmembrane region" description="Helical" evidence="6">
    <location>
        <begin position="111"/>
        <end position="129"/>
    </location>
</feature>
<evidence type="ECO:0000256" key="1">
    <source>
        <dbReference type="ARBA" id="ARBA00004651"/>
    </source>
</evidence>
<dbReference type="InterPro" id="IPR011701">
    <property type="entry name" value="MFS"/>
</dbReference>
<evidence type="ECO:0000256" key="6">
    <source>
        <dbReference type="SAM" id="Phobius"/>
    </source>
</evidence>
<keyword evidence="4 6" id="KW-1133">Transmembrane helix</keyword>
<keyword evidence="3 6" id="KW-0812">Transmembrane</keyword>
<feature type="transmembrane region" description="Helical" evidence="6">
    <location>
        <begin position="150"/>
        <end position="175"/>
    </location>
</feature>
<dbReference type="SUPFAM" id="SSF103473">
    <property type="entry name" value="MFS general substrate transporter"/>
    <property type="match status" value="1"/>
</dbReference>
<dbReference type="PANTHER" id="PTHR23513">
    <property type="entry name" value="INTEGRAL MEMBRANE EFFLUX PROTEIN-RELATED"/>
    <property type="match status" value="1"/>
</dbReference>
<dbReference type="Gene3D" id="1.20.1250.20">
    <property type="entry name" value="MFS general substrate transporter like domains"/>
    <property type="match status" value="1"/>
</dbReference>
<dbReference type="AlphaFoldDB" id="A0A4R2JFQ3"/>
<dbReference type="PANTHER" id="PTHR23513:SF11">
    <property type="entry name" value="STAPHYLOFERRIN A TRANSPORTER"/>
    <property type="match status" value="1"/>
</dbReference>
<feature type="transmembrane region" description="Helical" evidence="6">
    <location>
        <begin position="55"/>
        <end position="74"/>
    </location>
</feature>
<sequence length="324" mass="33363">MAVETRNWSYWRVLRDCRVWVLLAGDLVSNVGDGMIITALPLLTLRIHGGVPAPLAVAAVEASPYVLATVLAFTVGLTRLRIPPRALIIVDCLLRGGVLAALGLLAMADAITLPVLVCGLLIGSVFRLVGMSARRLAVTAMAAPEGRLAANGLLGTSTSLAIYAIGPVAGGILAAGHNPGIALLVDGASLVLLLAAAIVVTPQAAGSVDGESIPRSGLRILRRVRVTARLLVVVFGFNLFYMPIEIALPLLVRGPLGGDAVSLGLIWAGFGVGALIGAVLTGLLRKLPEQRLPVLIITAWAAVVLLLTVAPSVPYAVAAFFVGG</sequence>
<dbReference type="GO" id="GO:0022857">
    <property type="term" value="F:transmembrane transporter activity"/>
    <property type="evidence" value="ECO:0007669"/>
    <property type="project" value="InterPro"/>
</dbReference>
<evidence type="ECO:0000313" key="8">
    <source>
        <dbReference type="Proteomes" id="UP000295680"/>
    </source>
</evidence>
<proteinExistence type="predicted"/>
<keyword evidence="2" id="KW-1003">Cell membrane</keyword>
<feature type="transmembrane region" description="Helical" evidence="6">
    <location>
        <begin position="226"/>
        <end position="244"/>
    </location>
</feature>
<evidence type="ECO:0000256" key="3">
    <source>
        <dbReference type="ARBA" id="ARBA00022692"/>
    </source>
</evidence>
<dbReference type="Proteomes" id="UP000295680">
    <property type="component" value="Unassembled WGS sequence"/>
</dbReference>
<keyword evidence="5 6" id="KW-0472">Membrane</keyword>
<feature type="transmembrane region" description="Helical" evidence="6">
    <location>
        <begin position="264"/>
        <end position="284"/>
    </location>
</feature>
<keyword evidence="8" id="KW-1185">Reference proteome</keyword>
<comment type="caution">
    <text evidence="7">The sequence shown here is derived from an EMBL/GenBank/DDBJ whole genome shotgun (WGS) entry which is preliminary data.</text>
</comment>
<evidence type="ECO:0000313" key="7">
    <source>
        <dbReference type="EMBL" id="TCO55736.1"/>
    </source>
</evidence>
<accession>A0A4R2JFQ3</accession>
<gene>
    <name evidence="7" type="ORF">EV192_107159</name>
</gene>
<feature type="transmembrane region" description="Helical" evidence="6">
    <location>
        <begin position="296"/>
        <end position="322"/>
    </location>
</feature>
<dbReference type="Pfam" id="PF07690">
    <property type="entry name" value="MFS_1"/>
    <property type="match status" value="1"/>
</dbReference>
<organism evidence="7 8">
    <name type="scientific">Actinocrispum wychmicini</name>
    <dbReference type="NCBI Taxonomy" id="1213861"/>
    <lineage>
        <taxon>Bacteria</taxon>
        <taxon>Bacillati</taxon>
        <taxon>Actinomycetota</taxon>
        <taxon>Actinomycetes</taxon>
        <taxon>Pseudonocardiales</taxon>
        <taxon>Pseudonocardiaceae</taxon>
        <taxon>Actinocrispum</taxon>
    </lineage>
</organism>
<feature type="transmembrane region" description="Helical" evidence="6">
    <location>
        <begin position="20"/>
        <end position="43"/>
    </location>
</feature>
<reference evidence="7 8" key="1">
    <citation type="submission" date="2019-03" db="EMBL/GenBank/DDBJ databases">
        <title>Genomic Encyclopedia of Type Strains, Phase IV (KMG-IV): sequencing the most valuable type-strain genomes for metagenomic binning, comparative biology and taxonomic classification.</title>
        <authorList>
            <person name="Goeker M."/>
        </authorList>
    </citation>
    <scope>NUCLEOTIDE SEQUENCE [LARGE SCALE GENOMIC DNA]</scope>
    <source>
        <strain evidence="7 8">DSM 45934</strain>
    </source>
</reference>
<comment type="subcellular location">
    <subcellularLocation>
        <location evidence="1">Cell membrane</location>
        <topology evidence="1">Multi-pass membrane protein</topology>
    </subcellularLocation>
</comment>
<dbReference type="RefSeq" id="WP_207926308.1">
    <property type="nucleotide sequence ID" value="NZ_SLWS01000007.1"/>
</dbReference>
<name>A0A4R2JFQ3_9PSEU</name>
<protein>
    <submittedName>
        <fullName evidence="7">Transmembrane secretion effector</fullName>
    </submittedName>
</protein>
<dbReference type="GO" id="GO:0005886">
    <property type="term" value="C:plasma membrane"/>
    <property type="evidence" value="ECO:0007669"/>
    <property type="project" value="UniProtKB-SubCell"/>
</dbReference>
<feature type="transmembrane region" description="Helical" evidence="6">
    <location>
        <begin position="86"/>
        <end position="105"/>
    </location>
</feature>
<dbReference type="InterPro" id="IPR036259">
    <property type="entry name" value="MFS_trans_sf"/>
</dbReference>
<feature type="transmembrane region" description="Helical" evidence="6">
    <location>
        <begin position="181"/>
        <end position="205"/>
    </location>
</feature>
<evidence type="ECO:0000256" key="2">
    <source>
        <dbReference type="ARBA" id="ARBA00022475"/>
    </source>
</evidence>
<dbReference type="EMBL" id="SLWS01000007">
    <property type="protein sequence ID" value="TCO55736.1"/>
    <property type="molecule type" value="Genomic_DNA"/>
</dbReference>
<evidence type="ECO:0000256" key="5">
    <source>
        <dbReference type="ARBA" id="ARBA00023136"/>
    </source>
</evidence>